<protein>
    <recommendedName>
        <fullName evidence="4">DNA replication factor Cdt1 C-terminal domain-containing protein</fullName>
    </recommendedName>
</protein>
<evidence type="ECO:0000313" key="5">
    <source>
        <dbReference type="EMBL" id="KAF9534145.1"/>
    </source>
</evidence>
<evidence type="ECO:0000256" key="2">
    <source>
        <dbReference type="ARBA" id="ARBA00023306"/>
    </source>
</evidence>
<dbReference type="Gene3D" id="1.10.10.1420">
    <property type="entry name" value="DNA replication factor Cdt1, C-terminal WH domain"/>
    <property type="match status" value="1"/>
</dbReference>
<feature type="domain" description="DNA replication factor Cdt1 C-terminal" evidence="4">
    <location>
        <begin position="408"/>
        <end position="489"/>
    </location>
</feature>
<organism evidence="5 6">
    <name type="scientific">Crepidotus variabilis</name>
    <dbReference type="NCBI Taxonomy" id="179855"/>
    <lineage>
        <taxon>Eukaryota</taxon>
        <taxon>Fungi</taxon>
        <taxon>Dikarya</taxon>
        <taxon>Basidiomycota</taxon>
        <taxon>Agaricomycotina</taxon>
        <taxon>Agaricomycetes</taxon>
        <taxon>Agaricomycetidae</taxon>
        <taxon>Agaricales</taxon>
        <taxon>Agaricineae</taxon>
        <taxon>Crepidotaceae</taxon>
        <taxon>Crepidotus</taxon>
    </lineage>
</organism>
<dbReference type="InterPro" id="IPR038090">
    <property type="entry name" value="Cdt1_C_WH_dom_sf"/>
</dbReference>
<proteinExistence type="inferred from homology"/>
<dbReference type="OrthoDB" id="3366139at2759"/>
<feature type="region of interest" description="Disordered" evidence="3">
    <location>
        <begin position="135"/>
        <end position="157"/>
    </location>
</feature>
<feature type="compositionally biased region" description="Polar residues" evidence="3">
    <location>
        <begin position="329"/>
        <end position="343"/>
    </location>
</feature>
<accession>A0A9P6ESI8</accession>
<evidence type="ECO:0000259" key="4">
    <source>
        <dbReference type="Pfam" id="PF16679"/>
    </source>
</evidence>
<evidence type="ECO:0000256" key="3">
    <source>
        <dbReference type="SAM" id="MobiDB-lite"/>
    </source>
</evidence>
<dbReference type="InterPro" id="IPR032054">
    <property type="entry name" value="Cdt1_C"/>
</dbReference>
<sequence length="571" mass="62425">MSDLYTSLQVSPKKKKRPAEFDDGKTLTPKKLRTAPPTPPPTKSRKTESPSKTSLPTALSRLYNLQTALQHALSHALATCAISPTADSGIVKNVLNHISVVTYSGFSTTFEVEDLKRLCWLWEWDGKYLPKEAQVTDDDEDNPFLESKPSLEPPPSDWTHGSMGLIVSSATHYSKTERKRVPAYGIGIEVEMDIDKDMGSGMAAVARWTAQSEKRRLEFKSKLERWIELHDNVTPLPPIPLIDIPDLAAPKVSALTRTLASCSPSAISPALMPTAPASPSRSPAKKPARNLSAIPFPTLSSNSPIKGGGLLFPQTPRHDRIASLPPQTPSELGSPSKETSDPSTPHRKGADDSPAQTPSTARRQALLERVRQRSLSMSPTKSPSKAAAAALARFGDPSMSRDQVFKLSQEAMRRRCLLGRLGGIADSIWMLFTNSASPGTSTPSRKRRILPLNDVIAPVIKSSPVPISAAEAHESINMLVKLCPFFLKKLELSGLEWLEMPAPSKPNQTNPEASPSKGRTLMEPPSPGRLRASKDDSAQQLLTRSPRRVTKEGGTLREVREIIRRELELDD</sequence>
<feature type="region of interest" description="Disordered" evidence="3">
    <location>
        <begin position="265"/>
        <end position="361"/>
    </location>
</feature>
<name>A0A9P6ESI8_9AGAR</name>
<dbReference type="Pfam" id="PF16679">
    <property type="entry name" value="CDT1_C"/>
    <property type="match status" value="1"/>
</dbReference>
<dbReference type="EMBL" id="MU157826">
    <property type="protein sequence ID" value="KAF9534145.1"/>
    <property type="molecule type" value="Genomic_DNA"/>
</dbReference>
<dbReference type="AlphaFoldDB" id="A0A9P6ESI8"/>
<comment type="similarity">
    <text evidence="1">Belongs to the Cdt1 family.</text>
</comment>
<keyword evidence="6" id="KW-1185">Reference proteome</keyword>
<feature type="compositionally biased region" description="Polar residues" evidence="3">
    <location>
        <begin position="1"/>
        <end position="10"/>
    </location>
</feature>
<evidence type="ECO:0000256" key="1">
    <source>
        <dbReference type="ARBA" id="ARBA00008356"/>
    </source>
</evidence>
<feature type="region of interest" description="Disordered" evidence="3">
    <location>
        <begin position="500"/>
        <end position="556"/>
    </location>
</feature>
<keyword evidence="2" id="KW-0131">Cell cycle</keyword>
<dbReference type="Proteomes" id="UP000807306">
    <property type="component" value="Unassembled WGS sequence"/>
</dbReference>
<gene>
    <name evidence="5" type="ORF">CPB83DRAFT_781430</name>
</gene>
<reference evidence="5" key="1">
    <citation type="submission" date="2020-11" db="EMBL/GenBank/DDBJ databases">
        <authorList>
            <consortium name="DOE Joint Genome Institute"/>
            <person name="Ahrendt S."/>
            <person name="Riley R."/>
            <person name="Andreopoulos W."/>
            <person name="Labutti K."/>
            <person name="Pangilinan J."/>
            <person name="Ruiz-Duenas F.J."/>
            <person name="Barrasa J.M."/>
            <person name="Sanchez-Garcia M."/>
            <person name="Camarero S."/>
            <person name="Miyauchi S."/>
            <person name="Serrano A."/>
            <person name="Linde D."/>
            <person name="Babiker R."/>
            <person name="Drula E."/>
            <person name="Ayuso-Fernandez I."/>
            <person name="Pacheco R."/>
            <person name="Padilla G."/>
            <person name="Ferreira P."/>
            <person name="Barriuso J."/>
            <person name="Kellner H."/>
            <person name="Castanera R."/>
            <person name="Alfaro M."/>
            <person name="Ramirez L."/>
            <person name="Pisabarro A.G."/>
            <person name="Kuo A."/>
            <person name="Tritt A."/>
            <person name="Lipzen A."/>
            <person name="He G."/>
            <person name="Yan M."/>
            <person name="Ng V."/>
            <person name="Cullen D."/>
            <person name="Martin F."/>
            <person name="Rosso M.-N."/>
            <person name="Henrissat B."/>
            <person name="Hibbett D."/>
            <person name="Martinez A.T."/>
            <person name="Grigoriev I.V."/>
        </authorList>
    </citation>
    <scope>NUCLEOTIDE SEQUENCE</scope>
    <source>
        <strain evidence="5">CBS 506.95</strain>
    </source>
</reference>
<comment type="caution">
    <text evidence="5">The sequence shown here is derived from an EMBL/GenBank/DDBJ whole genome shotgun (WGS) entry which is preliminary data.</text>
</comment>
<evidence type="ECO:0000313" key="6">
    <source>
        <dbReference type="Proteomes" id="UP000807306"/>
    </source>
</evidence>
<feature type="region of interest" description="Disordered" evidence="3">
    <location>
        <begin position="1"/>
        <end position="55"/>
    </location>
</feature>